<keyword evidence="2" id="KW-1185">Reference proteome</keyword>
<dbReference type="RefSeq" id="YP_009855857.1">
    <property type="nucleotide sequence ID" value="NC_048848.1"/>
</dbReference>
<reference evidence="1 2" key="1">
    <citation type="submission" date="2019-12" db="EMBL/GenBank/DDBJ databases">
        <title>The Isolation and Genome Sequencing of Six Novel Lytic Bacteriophages from the Rumen Active Against Butyrivibrio fibrisolvens.</title>
        <authorList>
            <person name="Friedersdorff J.C.A."/>
            <person name="Kingston-Smith A.H."/>
            <person name="Pachebat J.A."/>
            <person name="Rooke D."/>
            <person name="Creevey C.J."/>
        </authorList>
    </citation>
    <scope>NUCLEOTIDE SEQUENCE [LARGE SCALE GENOMIC DNA]</scope>
</reference>
<dbReference type="GeneID" id="55626598"/>
<proteinExistence type="predicted"/>
<sequence>MSYAEQNYTIDELTEVINAAATGIPPANMQQFSVSAGDTKVSIVALEPADTEVDGQLVASCKGFKIVMNDDHYPVDETDGTVVVDHVATGSALQQEVTGLTNDQQYYFAAFPYTDHGVVNRAAGLRVLAGSHPNRQTATPKAYVLYGFKRTKADSNPATRVVATDMAVGLTPASMNASTGEINLGGWANAWFVTGNKPVMLKSDGTIDYELNPNDYTKKADGTASDVANTAYDGNAMALFPTCWVKRWQDSTYEYFQVCNIKLNDDFKAYAHQRSDGTIMEWFARSIYDAGVVSNKARSISGLTPNNTVAGGTQLSYAQANGSLWDSDTWSRVALIWDLLTLMSLNDDVQTAWGYGWYTGMSQASHLKAAGLGNTKGQFWGKRENNTVKVFHLENFWGNIWKIVQGLVYNTTGKYGVKMTAPYNNSGSGYTATSFGLSGTSGGYQSAHNMSEYGCLPTTASGSETTYIPDGAWWNTTQQNFARFGSDGGNGLLVGRALDVNDALSHSTWNYGLALTCEQPLAS</sequence>
<evidence type="ECO:0000313" key="2">
    <source>
        <dbReference type="Proteomes" id="UP000464519"/>
    </source>
</evidence>
<protein>
    <recommendedName>
        <fullName evidence="3">Capsid protein</fullName>
    </recommendedName>
</protein>
<evidence type="ECO:0000313" key="1">
    <source>
        <dbReference type="EMBL" id="QHJ73559.1"/>
    </source>
</evidence>
<organism evidence="1 2">
    <name type="scientific">Butyrivibrio phage Arawn</name>
    <dbReference type="NCBI Taxonomy" id="2724180"/>
    <lineage>
        <taxon>Viruses</taxon>
        <taxon>Duplodnaviria</taxon>
        <taxon>Heunggongvirae</taxon>
        <taxon>Uroviricota</taxon>
        <taxon>Caudoviricetes</taxon>
        <taxon>Arawnvirus</taxon>
        <taxon>Arawnvirus arawn</taxon>
    </lineage>
</organism>
<name>A0A6B9SR58_9CAUD</name>
<dbReference type="EMBL" id="MN882550">
    <property type="protein sequence ID" value="QHJ73559.1"/>
    <property type="molecule type" value="Genomic_DNA"/>
</dbReference>
<accession>A0A6B9SR58</accession>
<dbReference type="Proteomes" id="UP000464519">
    <property type="component" value="Segment"/>
</dbReference>
<evidence type="ECO:0008006" key="3">
    <source>
        <dbReference type="Google" id="ProtNLM"/>
    </source>
</evidence>